<name>A0AAV8VPT6_9CUCU</name>
<dbReference type="Proteomes" id="UP001159042">
    <property type="component" value="Unassembled WGS sequence"/>
</dbReference>
<protein>
    <submittedName>
        <fullName evidence="1">Uncharacterized protein</fullName>
    </submittedName>
</protein>
<organism evidence="1 2">
    <name type="scientific">Exocentrus adspersus</name>
    <dbReference type="NCBI Taxonomy" id="1586481"/>
    <lineage>
        <taxon>Eukaryota</taxon>
        <taxon>Metazoa</taxon>
        <taxon>Ecdysozoa</taxon>
        <taxon>Arthropoda</taxon>
        <taxon>Hexapoda</taxon>
        <taxon>Insecta</taxon>
        <taxon>Pterygota</taxon>
        <taxon>Neoptera</taxon>
        <taxon>Endopterygota</taxon>
        <taxon>Coleoptera</taxon>
        <taxon>Polyphaga</taxon>
        <taxon>Cucujiformia</taxon>
        <taxon>Chrysomeloidea</taxon>
        <taxon>Cerambycidae</taxon>
        <taxon>Lamiinae</taxon>
        <taxon>Acanthocinini</taxon>
        <taxon>Exocentrus</taxon>
    </lineage>
</organism>
<dbReference type="AlphaFoldDB" id="A0AAV8VPT6"/>
<comment type="caution">
    <text evidence="1">The sequence shown here is derived from an EMBL/GenBank/DDBJ whole genome shotgun (WGS) entry which is preliminary data.</text>
</comment>
<evidence type="ECO:0000313" key="2">
    <source>
        <dbReference type="Proteomes" id="UP001159042"/>
    </source>
</evidence>
<proteinExistence type="predicted"/>
<accession>A0AAV8VPT6</accession>
<sequence length="137" mass="15900">MPFLSSYVLHAISVNEIACTRRFPNNTYIEKKNKQHSTDQNYEVPMIHHKQLTDAHRKHPQNRLALRHGRHPHAAFCLEYSAPGLRQHYFPPQREHMRNINPTPPNTWGLLLSRDKTKAEDLGCRRTLSDGPGNCKT</sequence>
<dbReference type="EMBL" id="JANEYG010000045">
    <property type="protein sequence ID" value="KAJ8916125.1"/>
    <property type="molecule type" value="Genomic_DNA"/>
</dbReference>
<reference evidence="1 2" key="1">
    <citation type="journal article" date="2023" name="Insect Mol. Biol.">
        <title>Genome sequencing provides insights into the evolution of gene families encoding plant cell wall-degrading enzymes in longhorned beetles.</title>
        <authorList>
            <person name="Shin N.R."/>
            <person name="Okamura Y."/>
            <person name="Kirsch R."/>
            <person name="Pauchet Y."/>
        </authorList>
    </citation>
    <scope>NUCLEOTIDE SEQUENCE [LARGE SCALE GENOMIC DNA]</scope>
    <source>
        <strain evidence="1">EAD_L_NR</strain>
    </source>
</reference>
<evidence type="ECO:0000313" key="1">
    <source>
        <dbReference type="EMBL" id="KAJ8916125.1"/>
    </source>
</evidence>
<keyword evidence="2" id="KW-1185">Reference proteome</keyword>
<gene>
    <name evidence="1" type="ORF">NQ315_004492</name>
</gene>